<organism evidence="3 4">
    <name type="scientific">Metamycoplasma faucium</name>
    <dbReference type="NCBI Taxonomy" id="56142"/>
    <lineage>
        <taxon>Bacteria</taxon>
        <taxon>Bacillati</taxon>
        <taxon>Mycoplasmatota</taxon>
        <taxon>Mycoplasmoidales</taxon>
        <taxon>Metamycoplasmataceae</taxon>
        <taxon>Metamycoplasma</taxon>
    </lineage>
</organism>
<sequence length="752" mass="87859">MKKNKRLLTFMLTSTLLPVMLSPIAAKCKEPKKPTPTPETPSEPKETEKDKKIKEINKWLDEEVNGNLSIIEGKEKEFYKAINDGNDFWYDRNTGKVITTKKGENPDWKNNKNYLLEFKGITRPENYQVVNAKEPTYDNAKKLSSKLDYEIDNENNIIFRYKTAIYQGKNQEHIISTKNGSSNLGKKIDEDTVNKIEEMNKKAKEETTFDYPNKENTYLEDADITKITKNIPDGYELAQYKAVKNKDKEYYDITIIFKLKIKGTNITMLKNASYVIKGWKKTKEILDFEEEARNKISDEINKTKVSILDEKAYQHIINHKTINNFDNKPNFSTKGYDKDKYNVELKDVKVEDNLGKKIVKLTVKMYVKSNKDIFVEKEILVEDEYANGKNFHNLSEEEIKNYIKNVVNKTILHPKFSKDKTYIEKLNNGKITDKSFWIDNIDHNLKYNFGSISKDGDDYYVELTASIANWHNSPFVFKKTKIDLSKLGIDILNEMRRKKGQDPLSDEFAPSSTIDEEIEPDLSLDKFKDTPEDNYEAKSAPQLNDALKKIEHLYAWDQEQYDILKNNPDKKLVQLYRIDKTNYTKKGNMYLFNTNKAMREEQIVYVFSKPEFKGNKLTVKVTAIPLQDYSAGKIDMDKIASKRIEVKNDKFGKDLYEQWHKSLKLNAEIQKLNPSYDFKDKDKLASKDINGWDFEKIKEHLIINNLTNNYKIWKINKPKNQKAKSLTLYVCYKKDDFESIISFKIVINGFSS</sequence>
<protein>
    <recommendedName>
        <fullName evidence="5">Lipoprotein</fullName>
    </recommendedName>
</protein>
<dbReference type="Proteomes" id="UP001622612">
    <property type="component" value="Chromosome"/>
</dbReference>
<evidence type="ECO:0000313" key="4">
    <source>
        <dbReference type="Proteomes" id="UP001622612"/>
    </source>
</evidence>
<proteinExistence type="predicted"/>
<name>A0ABZ2TR65_9BACT</name>
<evidence type="ECO:0008006" key="5">
    <source>
        <dbReference type="Google" id="ProtNLM"/>
    </source>
</evidence>
<feature type="region of interest" description="Disordered" evidence="1">
    <location>
        <begin position="26"/>
        <end position="52"/>
    </location>
</feature>
<keyword evidence="4" id="KW-1185">Reference proteome</keyword>
<evidence type="ECO:0000256" key="1">
    <source>
        <dbReference type="SAM" id="MobiDB-lite"/>
    </source>
</evidence>
<evidence type="ECO:0000256" key="2">
    <source>
        <dbReference type="SAM" id="SignalP"/>
    </source>
</evidence>
<accession>A0ABZ2TR65</accession>
<evidence type="ECO:0000313" key="3">
    <source>
        <dbReference type="EMBL" id="WYM97021.1"/>
    </source>
</evidence>
<reference evidence="3" key="1">
    <citation type="submission" date="2021-11" db="EMBL/GenBank/DDBJ databases">
        <title>The first genome sequence of unculturable Mycoplasma faucium obtained by de novo assembly of metagenomic reads.</title>
        <authorList>
            <person name="Sabat A.J."/>
            <person name="Bathoorn E."/>
            <person name="Akkerboom V."/>
            <person name="Friedrich A.W."/>
        </authorList>
    </citation>
    <scope>NUCLEOTIDE SEQUENCE [LARGE SCALE GENOMIC DNA]</scope>
    <source>
        <strain evidence="3">UMCG-MFM1</strain>
    </source>
</reference>
<dbReference type="EMBL" id="CP088155">
    <property type="protein sequence ID" value="WYM97021.1"/>
    <property type="molecule type" value="Genomic_DNA"/>
</dbReference>
<gene>
    <name evidence="3" type="ORF">LQ356_02245</name>
</gene>
<feature type="compositionally biased region" description="Basic and acidic residues" evidence="1">
    <location>
        <begin position="42"/>
        <end position="52"/>
    </location>
</feature>
<feature type="signal peptide" evidence="2">
    <location>
        <begin position="1"/>
        <end position="25"/>
    </location>
</feature>
<dbReference type="RefSeq" id="WP_405311216.1">
    <property type="nucleotide sequence ID" value="NZ_CP088155.1"/>
</dbReference>
<keyword evidence="2" id="KW-0732">Signal</keyword>
<feature type="chain" id="PRO_5047432283" description="Lipoprotein" evidence="2">
    <location>
        <begin position="26"/>
        <end position="752"/>
    </location>
</feature>